<organism evidence="2 3">
    <name type="scientific">Uliginosibacterium silvisoli</name>
    <dbReference type="NCBI Taxonomy" id="3114758"/>
    <lineage>
        <taxon>Bacteria</taxon>
        <taxon>Pseudomonadati</taxon>
        <taxon>Pseudomonadota</taxon>
        <taxon>Betaproteobacteria</taxon>
        <taxon>Rhodocyclales</taxon>
        <taxon>Zoogloeaceae</taxon>
        <taxon>Uliginosibacterium</taxon>
    </lineage>
</organism>
<dbReference type="InterPro" id="IPR028203">
    <property type="entry name" value="PSII_CF48-like_dom"/>
</dbReference>
<dbReference type="Proteomes" id="UP001331561">
    <property type="component" value="Unassembled WGS sequence"/>
</dbReference>
<dbReference type="RefSeq" id="WP_327599559.1">
    <property type="nucleotide sequence ID" value="NZ_JAYXHS010000002.1"/>
</dbReference>
<comment type="caution">
    <text evidence="2">The sequence shown here is derived from an EMBL/GenBank/DDBJ whole genome shotgun (WGS) entry which is preliminary data.</text>
</comment>
<accession>A0ABU6K4Q1</accession>
<gene>
    <name evidence="2" type="ORF">VVD49_12755</name>
</gene>
<feature type="domain" description="Photosynthesis system II assembly factor Ycf48/Hcf136-like" evidence="1">
    <location>
        <begin position="241"/>
        <end position="510"/>
    </location>
</feature>
<keyword evidence="3" id="KW-1185">Reference proteome</keyword>
<dbReference type="SUPFAM" id="SSF110296">
    <property type="entry name" value="Oligoxyloglucan reducing end-specific cellobiohydrolase"/>
    <property type="match status" value="1"/>
</dbReference>
<name>A0ABU6K4Q1_9RHOO</name>
<sequence>MRTMTNTASLDRGNTVYFNQWQSVRLTDAQGKQVELLPWGQSGQSNTQIFAAQLPAGQYKLHSLYARLIGGITVPLESLQESFEVQASRTTGLGTVIVQPTGNRETTVLRDYNSSSLARIYREAYGPLARLPGSGDLLASSGAGGNDVGGVRKGGVVVVSNSVSVGAIGTLFLAGMQSLVDHASATEVVEAWRKEKDPNKRIEMAKDSTYRFNSPKMLPDGSLIAGSGLGQLLLRSPDGKWKRLDTGDMRDLTAVTPLDNDHILVGGEEGFVIETGDGGKSWQALPPLPVKSVVTNLQRYRDSTMALVVEGDDDAVLYELKPGAAWIELKREAKVFAWPGHPPTANAGALLLENRYIMLTGNSSLNILDMNTRQWTTRKTPFNAAQWGPSYSLRATNKGVVYALGARTSYLTSDWGATWQDRGNACLRLMDAWITGTDTSFNFCAAGSFVVSTTIERKPTPQGSWSTASTTPVLTGGWFVSDDAKLIVIAGTEGVLYSSSDSGETWKLERTPLN</sequence>
<dbReference type="Gene3D" id="2.130.10.10">
    <property type="entry name" value="YVTN repeat-like/Quinoprotein amine dehydrogenase"/>
    <property type="match status" value="1"/>
</dbReference>
<reference evidence="2 3" key="1">
    <citation type="submission" date="2024-01" db="EMBL/GenBank/DDBJ databases">
        <title>Uliginosibacterium soil sp. nov.</title>
        <authorList>
            <person name="Lv Y."/>
        </authorList>
    </citation>
    <scope>NUCLEOTIDE SEQUENCE [LARGE SCALE GENOMIC DNA]</scope>
    <source>
        <strain evidence="2 3">H3</strain>
    </source>
</reference>
<proteinExistence type="predicted"/>
<evidence type="ECO:0000313" key="3">
    <source>
        <dbReference type="Proteomes" id="UP001331561"/>
    </source>
</evidence>
<evidence type="ECO:0000259" key="1">
    <source>
        <dbReference type="Pfam" id="PF14870"/>
    </source>
</evidence>
<evidence type="ECO:0000313" key="2">
    <source>
        <dbReference type="EMBL" id="MEC5386599.1"/>
    </source>
</evidence>
<dbReference type="InterPro" id="IPR015943">
    <property type="entry name" value="WD40/YVTN_repeat-like_dom_sf"/>
</dbReference>
<dbReference type="EMBL" id="JAYXHS010000002">
    <property type="protein sequence ID" value="MEC5386599.1"/>
    <property type="molecule type" value="Genomic_DNA"/>
</dbReference>
<dbReference type="Pfam" id="PF14870">
    <property type="entry name" value="PSII_BNR"/>
    <property type="match status" value="1"/>
</dbReference>
<protein>
    <submittedName>
        <fullName evidence="2">YCF48-related protein</fullName>
    </submittedName>
</protein>